<sequence length="338" mass="37865">MPKVIPGLLLALVLPIVVSAFGNEYVHIKVHVPKDQAPSIAIDAEPVPPHKVIHHYHHHGSPHQRSRVRAPPKPQSSPLLESVILSDLDKPLHMSEHADYLNHAKEIADHLSESYAAKKIPPPPKKKVKTYTIIEEKQRPNSYEYLPPSDHNVDTYRVISSRPQSHYHNHQQHHQPDDDVNEVGYNYRPPARYHRHKSFSSPSSSSYLGGSYAEPAPVEEPLDLDLDYTYAAPSYANIKSARAPAYTLEAPENTQYSYDFRPSPELHSAPDPYEEEVDAYAAPAPTQSRRHRTSPVEWGTESYSGASESYSAPNSYHAGHVQGVEGASSVYQYPGPYL</sequence>
<dbReference type="KEGG" id="dgr:6565313"/>
<organism evidence="4">
    <name type="scientific">Drosophila grimshawi</name>
    <name type="common">Hawaiian fruit fly</name>
    <name type="synonym">Idiomyia grimshawi</name>
    <dbReference type="NCBI Taxonomy" id="7222"/>
    <lineage>
        <taxon>Eukaryota</taxon>
        <taxon>Metazoa</taxon>
        <taxon>Ecdysozoa</taxon>
        <taxon>Arthropoda</taxon>
        <taxon>Hexapoda</taxon>
        <taxon>Insecta</taxon>
        <taxon>Pterygota</taxon>
        <taxon>Neoptera</taxon>
        <taxon>Endopterygota</taxon>
        <taxon>Diptera</taxon>
        <taxon>Brachycera</taxon>
        <taxon>Muscomorpha</taxon>
        <taxon>Ephydroidea</taxon>
        <taxon>Drosophilidae</taxon>
        <taxon>Drosophila</taxon>
        <taxon>Hawaiian Drosophila</taxon>
    </lineage>
</organism>
<proteinExistence type="predicted"/>
<dbReference type="HOGENOM" id="CLU_761347_0_0_1"/>
<name>B4JKN7_DROGR</name>
<gene>
    <name evidence="3" type="primary">Dgri\GH12026</name>
    <name evidence="3" type="ORF">Dgri_GH12026</name>
</gene>
<evidence type="ECO:0000313" key="3">
    <source>
        <dbReference type="EMBL" id="EDW00140.1"/>
    </source>
</evidence>
<feature type="region of interest" description="Disordered" evidence="1">
    <location>
        <begin position="164"/>
        <end position="212"/>
    </location>
</feature>
<evidence type="ECO:0000256" key="1">
    <source>
        <dbReference type="SAM" id="MobiDB-lite"/>
    </source>
</evidence>
<dbReference type="OMA" id="RRDDMAW"/>
<feature type="signal peptide" evidence="2">
    <location>
        <begin position="1"/>
        <end position="20"/>
    </location>
</feature>
<feature type="compositionally biased region" description="Basic residues" evidence="1">
    <location>
        <begin position="54"/>
        <end position="70"/>
    </location>
</feature>
<accession>B4JKN7</accession>
<protein>
    <submittedName>
        <fullName evidence="3">GH12026</fullName>
    </submittedName>
</protein>
<keyword evidence="2" id="KW-0732">Signal</keyword>
<evidence type="ECO:0000256" key="2">
    <source>
        <dbReference type="SAM" id="SignalP"/>
    </source>
</evidence>
<dbReference type="InParanoid" id="B4JKN7"/>
<dbReference type="OrthoDB" id="8024113at2759"/>
<feature type="region of interest" description="Disordered" evidence="1">
    <location>
        <begin position="54"/>
        <end position="77"/>
    </location>
</feature>
<dbReference type="EMBL" id="CH916370">
    <property type="protein sequence ID" value="EDW00140.1"/>
    <property type="molecule type" value="Genomic_DNA"/>
</dbReference>
<feature type="chain" id="PRO_5002812584" evidence="2">
    <location>
        <begin position="21"/>
        <end position="338"/>
    </location>
</feature>
<keyword evidence="4" id="KW-1185">Reference proteome</keyword>
<dbReference type="eggNOG" id="ENOG502TCDG">
    <property type="taxonomic scope" value="Eukaryota"/>
</dbReference>
<dbReference type="PhylomeDB" id="B4JKN7"/>
<dbReference type="AlphaFoldDB" id="B4JKN7"/>
<dbReference type="Proteomes" id="UP000001070">
    <property type="component" value="Unassembled WGS sequence"/>
</dbReference>
<evidence type="ECO:0000313" key="4">
    <source>
        <dbReference type="Proteomes" id="UP000001070"/>
    </source>
</evidence>
<reference evidence="3 4" key="1">
    <citation type="journal article" date="2007" name="Nature">
        <title>Evolution of genes and genomes on the Drosophila phylogeny.</title>
        <authorList>
            <consortium name="Drosophila 12 Genomes Consortium"/>
            <person name="Clark A.G."/>
            <person name="Eisen M.B."/>
            <person name="Smith D.R."/>
            <person name="Bergman C.M."/>
            <person name="Oliver B."/>
            <person name="Markow T.A."/>
            <person name="Kaufman T.C."/>
            <person name="Kellis M."/>
            <person name="Gelbart W."/>
            <person name="Iyer V.N."/>
            <person name="Pollard D.A."/>
            <person name="Sackton T.B."/>
            <person name="Larracuente A.M."/>
            <person name="Singh N.D."/>
            <person name="Abad J.P."/>
            <person name="Abt D.N."/>
            <person name="Adryan B."/>
            <person name="Aguade M."/>
            <person name="Akashi H."/>
            <person name="Anderson W.W."/>
            <person name="Aquadro C.F."/>
            <person name="Ardell D.H."/>
            <person name="Arguello R."/>
            <person name="Artieri C.G."/>
            <person name="Barbash D.A."/>
            <person name="Barker D."/>
            <person name="Barsanti P."/>
            <person name="Batterham P."/>
            <person name="Batzoglou S."/>
            <person name="Begun D."/>
            <person name="Bhutkar A."/>
            <person name="Blanco E."/>
            <person name="Bosak S.A."/>
            <person name="Bradley R.K."/>
            <person name="Brand A.D."/>
            <person name="Brent M.R."/>
            <person name="Brooks A.N."/>
            <person name="Brown R.H."/>
            <person name="Butlin R.K."/>
            <person name="Caggese C."/>
            <person name="Calvi B.R."/>
            <person name="Bernardo de Carvalho A."/>
            <person name="Caspi A."/>
            <person name="Castrezana S."/>
            <person name="Celniker S.E."/>
            <person name="Chang J.L."/>
            <person name="Chapple C."/>
            <person name="Chatterji S."/>
            <person name="Chinwalla A."/>
            <person name="Civetta A."/>
            <person name="Clifton S.W."/>
            <person name="Comeron J.M."/>
            <person name="Costello J.C."/>
            <person name="Coyne J.A."/>
            <person name="Daub J."/>
            <person name="David R.G."/>
            <person name="Delcher A.L."/>
            <person name="Delehaunty K."/>
            <person name="Do C.B."/>
            <person name="Ebling H."/>
            <person name="Edwards K."/>
            <person name="Eickbush T."/>
            <person name="Evans J.D."/>
            <person name="Filipski A."/>
            <person name="Findeiss S."/>
            <person name="Freyhult E."/>
            <person name="Fulton L."/>
            <person name="Fulton R."/>
            <person name="Garcia A.C."/>
            <person name="Gardiner A."/>
            <person name="Garfield D.A."/>
            <person name="Garvin B.E."/>
            <person name="Gibson G."/>
            <person name="Gilbert D."/>
            <person name="Gnerre S."/>
            <person name="Godfrey J."/>
            <person name="Good R."/>
            <person name="Gotea V."/>
            <person name="Gravely B."/>
            <person name="Greenberg A.J."/>
            <person name="Griffiths-Jones S."/>
            <person name="Gross S."/>
            <person name="Guigo R."/>
            <person name="Gustafson E.A."/>
            <person name="Haerty W."/>
            <person name="Hahn M.W."/>
            <person name="Halligan D.L."/>
            <person name="Halpern A.L."/>
            <person name="Halter G.M."/>
            <person name="Han M.V."/>
            <person name="Heger A."/>
            <person name="Hillier L."/>
            <person name="Hinrichs A.S."/>
            <person name="Holmes I."/>
            <person name="Hoskins R.A."/>
            <person name="Hubisz M.J."/>
            <person name="Hultmark D."/>
            <person name="Huntley M.A."/>
            <person name="Jaffe D.B."/>
            <person name="Jagadeeshan S."/>
            <person name="Jeck W.R."/>
            <person name="Johnson J."/>
            <person name="Jones C.D."/>
            <person name="Jordan W.C."/>
            <person name="Karpen G.H."/>
            <person name="Kataoka E."/>
            <person name="Keightley P.D."/>
            <person name="Kheradpour P."/>
            <person name="Kirkness E.F."/>
            <person name="Koerich L.B."/>
            <person name="Kristiansen K."/>
            <person name="Kudrna D."/>
            <person name="Kulathinal R.J."/>
            <person name="Kumar S."/>
            <person name="Kwok R."/>
            <person name="Lander E."/>
            <person name="Langley C.H."/>
            <person name="Lapoint R."/>
            <person name="Lazzaro B.P."/>
            <person name="Lee S.J."/>
            <person name="Levesque L."/>
            <person name="Li R."/>
            <person name="Lin C.F."/>
            <person name="Lin M.F."/>
            <person name="Lindblad-Toh K."/>
            <person name="Llopart A."/>
            <person name="Long M."/>
            <person name="Low L."/>
            <person name="Lozovsky E."/>
            <person name="Lu J."/>
            <person name="Luo M."/>
            <person name="Machado C.A."/>
            <person name="Makalowski W."/>
            <person name="Marzo M."/>
            <person name="Matsuda M."/>
            <person name="Matzkin L."/>
            <person name="McAllister B."/>
            <person name="McBride C.S."/>
            <person name="McKernan B."/>
            <person name="McKernan K."/>
            <person name="Mendez-Lago M."/>
            <person name="Minx P."/>
            <person name="Mollenhauer M.U."/>
            <person name="Montooth K."/>
            <person name="Mount S.M."/>
            <person name="Mu X."/>
            <person name="Myers E."/>
            <person name="Negre B."/>
            <person name="Newfeld S."/>
            <person name="Nielsen R."/>
            <person name="Noor M.A."/>
            <person name="O'Grady P."/>
            <person name="Pachter L."/>
            <person name="Papaceit M."/>
            <person name="Parisi M.J."/>
            <person name="Parisi M."/>
            <person name="Parts L."/>
            <person name="Pedersen J.S."/>
            <person name="Pesole G."/>
            <person name="Phillippy A.M."/>
            <person name="Ponting C.P."/>
            <person name="Pop M."/>
            <person name="Porcelli D."/>
            <person name="Powell J.R."/>
            <person name="Prohaska S."/>
            <person name="Pruitt K."/>
            <person name="Puig M."/>
            <person name="Quesneville H."/>
            <person name="Ram K.R."/>
            <person name="Rand D."/>
            <person name="Rasmussen M.D."/>
            <person name="Reed L.K."/>
            <person name="Reenan R."/>
            <person name="Reily A."/>
            <person name="Remington K.A."/>
            <person name="Rieger T.T."/>
            <person name="Ritchie M.G."/>
            <person name="Robin C."/>
            <person name="Rogers Y.H."/>
            <person name="Rohde C."/>
            <person name="Rozas J."/>
            <person name="Rubenfield M.J."/>
            <person name="Ruiz A."/>
            <person name="Russo S."/>
            <person name="Salzberg S.L."/>
            <person name="Sanchez-Gracia A."/>
            <person name="Saranga D.J."/>
            <person name="Sato H."/>
            <person name="Schaeffer S.W."/>
            <person name="Schatz M.C."/>
            <person name="Schlenke T."/>
            <person name="Schwartz R."/>
            <person name="Segarra C."/>
            <person name="Singh R.S."/>
            <person name="Sirot L."/>
            <person name="Sirota M."/>
            <person name="Sisneros N.B."/>
            <person name="Smith C.D."/>
            <person name="Smith T.F."/>
            <person name="Spieth J."/>
            <person name="Stage D.E."/>
            <person name="Stark A."/>
            <person name="Stephan W."/>
            <person name="Strausberg R.L."/>
            <person name="Strempel S."/>
            <person name="Sturgill D."/>
            <person name="Sutton G."/>
            <person name="Sutton G.G."/>
            <person name="Tao W."/>
            <person name="Teichmann S."/>
            <person name="Tobari Y.N."/>
            <person name="Tomimura Y."/>
            <person name="Tsolas J.M."/>
            <person name="Valente V.L."/>
            <person name="Venter E."/>
            <person name="Venter J.C."/>
            <person name="Vicario S."/>
            <person name="Vieira F.G."/>
            <person name="Vilella A.J."/>
            <person name="Villasante A."/>
            <person name="Walenz B."/>
            <person name="Wang J."/>
            <person name="Wasserman M."/>
            <person name="Watts T."/>
            <person name="Wilson D."/>
            <person name="Wilson R.K."/>
            <person name="Wing R.A."/>
            <person name="Wolfner M.F."/>
            <person name="Wong A."/>
            <person name="Wong G.K."/>
            <person name="Wu C.I."/>
            <person name="Wu G."/>
            <person name="Yamamoto D."/>
            <person name="Yang H.P."/>
            <person name="Yang S.P."/>
            <person name="Yorke J.A."/>
            <person name="Yoshida K."/>
            <person name="Zdobnov E."/>
            <person name="Zhang P."/>
            <person name="Zhang Y."/>
            <person name="Zimin A.V."/>
            <person name="Baldwin J."/>
            <person name="Abdouelleil A."/>
            <person name="Abdulkadir J."/>
            <person name="Abebe A."/>
            <person name="Abera B."/>
            <person name="Abreu J."/>
            <person name="Acer S.C."/>
            <person name="Aftuck L."/>
            <person name="Alexander A."/>
            <person name="An P."/>
            <person name="Anderson E."/>
            <person name="Anderson S."/>
            <person name="Arachi H."/>
            <person name="Azer M."/>
            <person name="Bachantsang P."/>
            <person name="Barry A."/>
            <person name="Bayul T."/>
            <person name="Berlin A."/>
            <person name="Bessette D."/>
            <person name="Bloom T."/>
            <person name="Blye J."/>
            <person name="Boguslavskiy L."/>
            <person name="Bonnet C."/>
            <person name="Boukhgalter B."/>
            <person name="Bourzgui I."/>
            <person name="Brown A."/>
            <person name="Cahill P."/>
            <person name="Channer S."/>
            <person name="Cheshatsang Y."/>
            <person name="Chuda L."/>
            <person name="Citroen M."/>
            <person name="Collymore A."/>
            <person name="Cooke P."/>
            <person name="Costello M."/>
            <person name="D'Aco K."/>
            <person name="Daza R."/>
            <person name="De Haan G."/>
            <person name="DeGray S."/>
            <person name="DeMaso C."/>
            <person name="Dhargay N."/>
            <person name="Dooley K."/>
            <person name="Dooley E."/>
            <person name="Doricent M."/>
            <person name="Dorje P."/>
            <person name="Dorjee K."/>
            <person name="Dupes A."/>
            <person name="Elong R."/>
            <person name="Falk J."/>
            <person name="Farina A."/>
            <person name="Faro S."/>
            <person name="Ferguson D."/>
            <person name="Fisher S."/>
            <person name="Foley C.D."/>
            <person name="Franke A."/>
            <person name="Friedrich D."/>
            <person name="Gadbois L."/>
            <person name="Gearin G."/>
            <person name="Gearin C.R."/>
            <person name="Giannoukos G."/>
            <person name="Goode T."/>
            <person name="Graham J."/>
            <person name="Grandbois E."/>
            <person name="Grewal S."/>
            <person name="Gyaltsen K."/>
            <person name="Hafez N."/>
            <person name="Hagos B."/>
            <person name="Hall J."/>
            <person name="Henson C."/>
            <person name="Hollinger A."/>
            <person name="Honan T."/>
            <person name="Huard M.D."/>
            <person name="Hughes L."/>
            <person name="Hurhula B."/>
            <person name="Husby M.E."/>
            <person name="Kamat A."/>
            <person name="Kanga B."/>
            <person name="Kashin S."/>
            <person name="Khazanovich D."/>
            <person name="Kisner P."/>
            <person name="Lance K."/>
            <person name="Lara M."/>
            <person name="Lee W."/>
            <person name="Lennon N."/>
            <person name="Letendre F."/>
            <person name="LeVine R."/>
            <person name="Lipovsky A."/>
            <person name="Liu X."/>
            <person name="Liu J."/>
            <person name="Liu S."/>
            <person name="Lokyitsang T."/>
            <person name="Lokyitsang Y."/>
            <person name="Lubonja R."/>
            <person name="Lui A."/>
            <person name="MacDonald P."/>
            <person name="Magnisalis V."/>
            <person name="Maru K."/>
            <person name="Matthews C."/>
            <person name="McCusker W."/>
            <person name="McDonough S."/>
            <person name="Mehta T."/>
            <person name="Meldrim J."/>
            <person name="Meneus L."/>
            <person name="Mihai O."/>
            <person name="Mihalev A."/>
            <person name="Mihova T."/>
            <person name="Mittelman R."/>
            <person name="Mlenga V."/>
            <person name="Montmayeur A."/>
            <person name="Mulrain L."/>
            <person name="Navidi A."/>
            <person name="Naylor J."/>
            <person name="Negash T."/>
            <person name="Nguyen T."/>
            <person name="Nguyen N."/>
            <person name="Nicol R."/>
            <person name="Norbu C."/>
            <person name="Norbu N."/>
            <person name="Novod N."/>
            <person name="O'Neill B."/>
            <person name="Osman S."/>
            <person name="Markiewicz E."/>
            <person name="Oyono O.L."/>
            <person name="Patti C."/>
            <person name="Phunkhang P."/>
            <person name="Pierre F."/>
            <person name="Priest M."/>
            <person name="Raghuraman S."/>
            <person name="Rege F."/>
            <person name="Reyes R."/>
            <person name="Rise C."/>
            <person name="Rogov P."/>
            <person name="Ross K."/>
            <person name="Ryan E."/>
            <person name="Settipalli S."/>
            <person name="Shea T."/>
            <person name="Sherpa N."/>
            <person name="Shi L."/>
            <person name="Shih D."/>
            <person name="Sparrow T."/>
            <person name="Spaulding J."/>
            <person name="Stalker J."/>
            <person name="Stange-Thomann N."/>
            <person name="Stavropoulos S."/>
            <person name="Stone C."/>
            <person name="Strader C."/>
            <person name="Tesfaye S."/>
            <person name="Thomson T."/>
            <person name="Thoulutsang Y."/>
            <person name="Thoulutsang D."/>
            <person name="Topham K."/>
            <person name="Topping I."/>
            <person name="Tsamla T."/>
            <person name="Vassiliev H."/>
            <person name="Vo A."/>
            <person name="Wangchuk T."/>
            <person name="Wangdi T."/>
            <person name="Weiand M."/>
            <person name="Wilkinson J."/>
            <person name="Wilson A."/>
            <person name="Yadav S."/>
            <person name="Young G."/>
            <person name="Yu Q."/>
            <person name="Zembek L."/>
            <person name="Zhong D."/>
            <person name="Zimmer A."/>
            <person name="Zwirko Z."/>
            <person name="Jaffe D.B."/>
            <person name="Alvarez P."/>
            <person name="Brockman W."/>
            <person name="Butler J."/>
            <person name="Chin C."/>
            <person name="Gnerre S."/>
            <person name="Grabherr M."/>
            <person name="Kleber M."/>
            <person name="Mauceli E."/>
            <person name="MacCallum I."/>
        </authorList>
    </citation>
    <scope>NUCLEOTIDE SEQUENCE [LARGE SCALE GENOMIC DNA]</scope>
    <source>
        <strain evidence="4">Tucson 15287-2541.00</strain>
    </source>
</reference>